<evidence type="ECO:0000313" key="3">
    <source>
        <dbReference type="Proteomes" id="UP000009234"/>
    </source>
</evidence>
<evidence type="ECO:0000313" key="2">
    <source>
        <dbReference type="EMBL" id="AEG58913.1"/>
    </source>
</evidence>
<proteinExistence type="predicted"/>
<reference evidence="3" key="1">
    <citation type="submission" date="2011-05" db="EMBL/GenBank/DDBJ databases">
        <title>Complete sequence of Desulfotomaculum ruminis DSM 2154.</title>
        <authorList>
            <person name="Lucas S."/>
            <person name="Copeland A."/>
            <person name="Lapidus A."/>
            <person name="Cheng J.-F."/>
            <person name="Goodwin L."/>
            <person name="Pitluck S."/>
            <person name="Lu M."/>
            <person name="Detter J.C."/>
            <person name="Han C."/>
            <person name="Tapia R."/>
            <person name="Land M."/>
            <person name="Hauser L."/>
            <person name="Kyrpides N."/>
            <person name="Ivanova N."/>
            <person name="Mikhailova N."/>
            <person name="Pagani I."/>
            <person name="Stams A.J.M."/>
            <person name="Plugge C.M."/>
            <person name="Muyzer G."/>
            <person name="Kuever J."/>
            <person name="Parshina S.N."/>
            <person name="Ivanova A.E."/>
            <person name="Nazina T.N."/>
            <person name="Brambilla E."/>
            <person name="Spring S."/>
            <person name="Klenk H.-P."/>
            <person name="Woyke T."/>
        </authorList>
    </citation>
    <scope>NUCLEOTIDE SEQUENCE [LARGE SCALE GENOMIC DNA]</scope>
    <source>
        <strain evidence="3">ATCC 23193 / DSM 2154 / NCIB 8452 / DL</strain>
    </source>
</reference>
<dbReference type="EMBL" id="CP002780">
    <property type="protein sequence ID" value="AEG58913.1"/>
    <property type="molecule type" value="Genomic_DNA"/>
</dbReference>
<sequence length="51" mass="5925">MRKIKRNMDRKSMDKVRQERLENANNGFKKILLAFSGGLLLITAVIFATRM</sequence>
<dbReference type="Proteomes" id="UP000009234">
    <property type="component" value="Chromosome"/>
</dbReference>
<keyword evidence="1" id="KW-0472">Membrane</keyword>
<organism evidence="2 3">
    <name type="scientific">Desulforamulus ruminis (strain ATCC 23193 / DSM 2154 / NCIMB 8452 / DL)</name>
    <name type="common">Desulfotomaculum ruminis</name>
    <dbReference type="NCBI Taxonomy" id="696281"/>
    <lineage>
        <taxon>Bacteria</taxon>
        <taxon>Bacillati</taxon>
        <taxon>Bacillota</taxon>
        <taxon>Clostridia</taxon>
        <taxon>Eubacteriales</taxon>
        <taxon>Peptococcaceae</taxon>
        <taxon>Desulforamulus</taxon>
    </lineage>
</organism>
<dbReference type="HOGENOM" id="CLU_3098187_0_0_9"/>
<dbReference type="AlphaFoldDB" id="F6DT96"/>
<gene>
    <name evidence="2" type="ordered locus">Desru_0628</name>
</gene>
<reference evidence="2 3" key="2">
    <citation type="journal article" date="2012" name="Stand. Genomic Sci.">
        <title>Complete genome sequence of the sulfate-reducing firmicute Desulfotomaculum ruminis type strain (DL(T)).</title>
        <authorList>
            <person name="Spring S."/>
            <person name="Visser M."/>
            <person name="Lu M."/>
            <person name="Copeland A."/>
            <person name="Lapidus A."/>
            <person name="Lucas S."/>
            <person name="Cheng J.F."/>
            <person name="Han C."/>
            <person name="Tapia R."/>
            <person name="Goodwin L.A."/>
            <person name="Pitluck S."/>
            <person name="Ivanova N."/>
            <person name="Land M."/>
            <person name="Hauser L."/>
            <person name="Larimer F."/>
            <person name="Rohde M."/>
            <person name="Goker M."/>
            <person name="Detter J.C."/>
            <person name="Kyrpides N.C."/>
            <person name="Woyke T."/>
            <person name="Schaap P.J."/>
            <person name="Plugge C.M."/>
            <person name="Muyzer G."/>
            <person name="Kuever J."/>
            <person name="Pereira I.A."/>
            <person name="Parshina S.N."/>
            <person name="Bernier-Latmani R."/>
            <person name="Stams A.J."/>
            <person name="Klenk H.P."/>
        </authorList>
    </citation>
    <scope>NUCLEOTIDE SEQUENCE [LARGE SCALE GENOMIC DNA]</scope>
    <source>
        <strain evidence="3">ATCC 23193 / DSM 2154 / NCIB 8452 / DL</strain>
    </source>
</reference>
<feature type="transmembrane region" description="Helical" evidence="1">
    <location>
        <begin position="31"/>
        <end position="49"/>
    </location>
</feature>
<protein>
    <submittedName>
        <fullName evidence="2">Uncharacterized protein</fullName>
    </submittedName>
</protein>
<keyword evidence="1" id="KW-1133">Transmembrane helix</keyword>
<keyword evidence="1" id="KW-0812">Transmembrane</keyword>
<dbReference type="RefSeq" id="WP_013840687.1">
    <property type="nucleotide sequence ID" value="NC_015589.1"/>
</dbReference>
<name>F6DT96_DESRL</name>
<dbReference type="KEGG" id="dru:Desru_0628"/>
<evidence type="ECO:0000256" key="1">
    <source>
        <dbReference type="SAM" id="Phobius"/>
    </source>
</evidence>
<keyword evidence="3" id="KW-1185">Reference proteome</keyword>
<accession>F6DT96</accession>